<keyword evidence="2" id="KW-1185">Reference proteome</keyword>
<accession>A0AAJ4TK85</accession>
<evidence type="ECO:0000313" key="1">
    <source>
        <dbReference type="EMBL" id="QWU98565.1"/>
    </source>
</evidence>
<dbReference type="Proteomes" id="UP000683421">
    <property type="component" value="Chromosome"/>
</dbReference>
<sequence length="320" mass="36461">MPKRKVISFFTLLIFCLSYIYANVDQYQQKMVYFGYGSLIKNSDGLHIGPWQANGPDMAVDFLRVSGLYFAPPTSSSACIKQEDGTCEKVHVPLPAAMCLSVNDEDGKSTGYLLANQVRLAVTFLPQDLVTIDTKRTSMHYAVVENDIGFDQAREELAKREGTSTIENIAYIKRENQDYNKFELSTKAKSLNEQDINEIENWMDNQGVDVVFFAYFDANFTEQMQALSNALIDKIDVSEWNSENVHGFYDMLRYYNWGALGTANNYIVTTPENTQHASKFWINSQNNLLTYTKDLLNSGINPKEFSHWHIDCSQFIANDL</sequence>
<proteinExistence type="predicted"/>
<protein>
    <submittedName>
        <fullName evidence="1">Uncharacterized protein</fullName>
    </submittedName>
</protein>
<dbReference type="RefSeq" id="WP_216691757.1">
    <property type="nucleotide sequence ID" value="NZ_CP076680.1"/>
</dbReference>
<dbReference type="AlphaFoldDB" id="A0AAJ4TK85"/>
<evidence type="ECO:0000313" key="2">
    <source>
        <dbReference type="Proteomes" id="UP000683421"/>
    </source>
</evidence>
<dbReference type="EMBL" id="CP076680">
    <property type="protein sequence ID" value="QWU98565.1"/>
    <property type="molecule type" value="Genomic_DNA"/>
</dbReference>
<gene>
    <name evidence="1" type="ORF">KQR59_05475</name>
</gene>
<reference evidence="1 2" key="1">
    <citation type="submission" date="2021-06" db="EMBL/GenBank/DDBJ databases">
        <title>Ulceroglandular infection and bacteremia caused by Francisella salimarina in an immunocompromised patient, France.</title>
        <authorList>
            <person name="Hennebique A."/>
            <person name="Caspar Y."/>
            <person name="Maurin M."/>
            <person name="Boisset S."/>
            <person name="Pelloux I."/>
            <person name="Gallego-Hernanz M.P."/>
            <person name="Burucoa C."/>
            <person name="Cazenave-Roblot F."/>
            <person name="Plouzeau C."/>
            <person name="Rammaert B."/>
        </authorList>
    </citation>
    <scope>NUCLEOTIDE SEQUENCE [LARGE SCALE GENOMIC DNA]</scope>
    <source>
        <strain evidence="1 2">CHUGA-F75</strain>
    </source>
</reference>
<organism evidence="1 2">
    <name type="scientific">Francisella salimarina</name>
    <dbReference type="NCBI Taxonomy" id="2599927"/>
    <lineage>
        <taxon>Bacteria</taxon>
        <taxon>Pseudomonadati</taxon>
        <taxon>Pseudomonadota</taxon>
        <taxon>Gammaproteobacteria</taxon>
        <taxon>Thiotrichales</taxon>
        <taxon>Francisellaceae</taxon>
        <taxon>Francisella</taxon>
    </lineage>
</organism>
<dbReference type="KEGG" id="fsr:KQR59_05475"/>
<name>A0AAJ4TK85_9GAMM</name>